<dbReference type="PROSITE" id="PS51257">
    <property type="entry name" value="PROKAR_LIPOPROTEIN"/>
    <property type="match status" value="1"/>
</dbReference>
<accession>A0A380CW48</accession>
<dbReference type="EMBL" id="UGYW01000002">
    <property type="protein sequence ID" value="SUJ30745.1"/>
    <property type="molecule type" value="Genomic_DNA"/>
</dbReference>
<evidence type="ECO:0008006" key="3">
    <source>
        <dbReference type="Google" id="ProtNLM"/>
    </source>
</evidence>
<reference evidence="1 2" key="1">
    <citation type="submission" date="2018-06" db="EMBL/GenBank/DDBJ databases">
        <authorList>
            <consortium name="Pathogen Informatics"/>
            <person name="Doyle S."/>
        </authorList>
    </citation>
    <scope>NUCLEOTIDE SEQUENCE [LARGE SCALE GENOMIC DNA]</scope>
    <source>
        <strain evidence="1 2">NCTC11388</strain>
    </source>
</reference>
<dbReference type="AlphaFoldDB" id="A0A380CW48"/>
<evidence type="ECO:0000313" key="1">
    <source>
        <dbReference type="EMBL" id="SUJ30745.1"/>
    </source>
</evidence>
<protein>
    <recommendedName>
        <fullName evidence="3">Lipoprotein</fullName>
    </recommendedName>
</protein>
<proteinExistence type="predicted"/>
<gene>
    <name evidence="1" type="ORF">NCTC11388_04861</name>
</gene>
<organism evidence="1 2">
    <name type="scientific">Sphingobacterium spiritivorum</name>
    <name type="common">Flavobacterium spiritivorum</name>
    <dbReference type="NCBI Taxonomy" id="258"/>
    <lineage>
        <taxon>Bacteria</taxon>
        <taxon>Pseudomonadati</taxon>
        <taxon>Bacteroidota</taxon>
        <taxon>Sphingobacteriia</taxon>
        <taxon>Sphingobacteriales</taxon>
        <taxon>Sphingobacteriaceae</taxon>
        <taxon>Sphingobacterium</taxon>
    </lineage>
</organism>
<sequence length="182" mass="19829">MKNKFFFLFSVIFAVVLSVGCSKSDNKPDNGNQDVFMRCKFNGKLREFAFNVNANDPPSEKLIHFVVVSGREGEDIARSPGFGFSLVLPEGAQEKTYEVAGGLTPELDATYFVQNYNGNTNIGTSTWSGGRSEGTSFKLTITSLSDWGVKGKFSGLLKGDDDSLITVTDGEFSAPYNYGGRK</sequence>
<dbReference type="Proteomes" id="UP000254893">
    <property type="component" value="Unassembled WGS sequence"/>
</dbReference>
<name>A0A380CW48_SPHSI</name>
<dbReference type="RefSeq" id="WP_115171943.1">
    <property type="nucleotide sequence ID" value="NZ_UGYW01000002.1"/>
</dbReference>
<evidence type="ECO:0000313" key="2">
    <source>
        <dbReference type="Proteomes" id="UP000254893"/>
    </source>
</evidence>